<accession>A0A6J5N204</accession>
<evidence type="ECO:0000313" key="2">
    <source>
        <dbReference type="EMBL" id="CAB4152702.1"/>
    </source>
</evidence>
<gene>
    <name evidence="2" type="ORF">UFOVP606_22</name>
</gene>
<feature type="transmembrane region" description="Helical" evidence="1">
    <location>
        <begin position="74"/>
        <end position="94"/>
    </location>
</feature>
<feature type="transmembrane region" description="Helical" evidence="1">
    <location>
        <begin position="46"/>
        <end position="68"/>
    </location>
</feature>
<reference evidence="2" key="1">
    <citation type="submission" date="2020-04" db="EMBL/GenBank/DDBJ databases">
        <authorList>
            <person name="Chiriac C."/>
            <person name="Salcher M."/>
            <person name="Ghai R."/>
            <person name="Kavagutti S V."/>
        </authorList>
    </citation>
    <scope>NUCLEOTIDE SEQUENCE</scope>
</reference>
<dbReference type="EMBL" id="LR796585">
    <property type="protein sequence ID" value="CAB4152702.1"/>
    <property type="molecule type" value="Genomic_DNA"/>
</dbReference>
<organism evidence="2">
    <name type="scientific">uncultured Caudovirales phage</name>
    <dbReference type="NCBI Taxonomy" id="2100421"/>
    <lineage>
        <taxon>Viruses</taxon>
        <taxon>Duplodnaviria</taxon>
        <taxon>Heunggongvirae</taxon>
        <taxon>Uroviricota</taxon>
        <taxon>Caudoviricetes</taxon>
        <taxon>Peduoviridae</taxon>
        <taxon>Maltschvirus</taxon>
        <taxon>Maltschvirus maltsch</taxon>
    </lineage>
</organism>
<evidence type="ECO:0000256" key="1">
    <source>
        <dbReference type="SAM" id="Phobius"/>
    </source>
</evidence>
<protein>
    <submittedName>
        <fullName evidence="2">Uncharacterized protein</fullName>
    </submittedName>
</protein>
<sequence length="108" mass="12118">MSYTNITLFGLGLLGILLHILVELNKINRSKIENIKLASYLKVEQFSIYVSIVILFITLVVKTEIAQLEQVGKWLGLSFVAIGYMGQSLLIWFVGKANKTIGKTEDEN</sequence>
<name>A0A6J5N204_9CAUD</name>
<keyword evidence="1" id="KW-0812">Transmembrane</keyword>
<proteinExistence type="predicted"/>
<keyword evidence="1" id="KW-1133">Transmembrane helix</keyword>
<feature type="transmembrane region" description="Helical" evidence="1">
    <location>
        <begin position="6"/>
        <end position="25"/>
    </location>
</feature>
<keyword evidence="1" id="KW-0472">Membrane</keyword>